<evidence type="ECO:0000313" key="4">
    <source>
        <dbReference type="Proteomes" id="UP000315496"/>
    </source>
</evidence>
<evidence type="ECO:0000313" key="3">
    <source>
        <dbReference type="EMBL" id="TNJ27552.1"/>
    </source>
</evidence>
<dbReference type="EMBL" id="VDLU01000003">
    <property type="protein sequence ID" value="TNJ27552.1"/>
    <property type="molecule type" value="Genomic_DNA"/>
</dbReference>
<protein>
    <submittedName>
        <fullName evidence="3">Putative Spindle pole protein</fullName>
    </submittedName>
</protein>
<dbReference type="Proteomes" id="UP000315496">
    <property type="component" value="Chromosome 3"/>
</dbReference>
<feature type="coiled-coil region" evidence="1">
    <location>
        <begin position="120"/>
        <end position="179"/>
    </location>
</feature>
<feature type="coiled-coil region" evidence="1">
    <location>
        <begin position="304"/>
        <end position="331"/>
    </location>
</feature>
<organism evidence="3 4">
    <name type="scientific">Giardia muris</name>
    <dbReference type="NCBI Taxonomy" id="5742"/>
    <lineage>
        <taxon>Eukaryota</taxon>
        <taxon>Metamonada</taxon>
        <taxon>Diplomonadida</taxon>
        <taxon>Hexamitidae</taxon>
        <taxon>Giardiinae</taxon>
        <taxon>Giardia</taxon>
    </lineage>
</organism>
<dbReference type="VEuPathDB" id="GiardiaDB:GMRT_10856"/>
<feature type="region of interest" description="Disordered" evidence="2">
    <location>
        <begin position="336"/>
        <end position="380"/>
    </location>
</feature>
<name>A0A4Z1SP13_GIAMU</name>
<reference evidence="3 4" key="1">
    <citation type="submission" date="2019-05" db="EMBL/GenBank/DDBJ databases">
        <title>The compact genome of Giardia muris reveals important steps in the evolution of intestinal protozoan parasites.</title>
        <authorList>
            <person name="Xu F."/>
            <person name="Jimenez-Gonzalez A."/>
            <person name="Einarsson E."/>
            <person name="Astvaldsson A."/>
            <person name="Peirasmaki D."/>
            <person name="Eckmann L."/>
            <person name="Andersson J.O."/>
            <person name="Svard S.G."/>
            <person name="Jerlstrom-Hultqvist J."/>
        </authorList>
    </citation>
    <scope>NUCLEOTIDE SEQUENCE [LARGE SCALE GENOMIC DNA]</scope>
    <source>
        <strain evidence="3 4">Roberts-Thomson</strain>
    </source>
</reference>
<dbReference type="AlphaFoldDB" id="A0A4Z1SP13"/>
<feature type="coiled-coil region" evidence="1">
    <location>
        <begin position="385"/>
        <end position="447"/>
    </location>
</feature>
<sequence>MSQTAEHLNQIASLQATVSSLQIQLRNNSDQLERLSRLQNAIVMLYIEFKDRTNETIRRDPEEERAELLGESPLVVLDKLRASLRFLHAFKDDFERELRATIARHVSEKETTTKDLAVRLVASQERIKELTNQLHTLKRQQEDATQRERAIKTTAETKMAAMEEQLASMQGKLSEKTDQLQGMKELVAERDELLRNRDTRLSRISQLESQLQLNRLQSQFNLSKVQTASRQKISQLEKESLKFNRLEAENADMRERIRQLNIQVASYQANIQQKKVKSLMDTVTKREGEIETLKKIIATRDDQLRASESALAQLRIQMASLEQRASLLNNETLELIGVGGGPTTQEQRPTTSPSRMSQARSPSKPKAVHKDFPPEDGGISQQHLIITYKDRLKEKDLEIEELAKRVRRLLTLQHRSALSQRAWEEERSRLEKQVSSLRDEVTQLRKLLGNRSSAVPSGDETRLEDDAIRDIQNLRAFAMATSHAFNQLRASEKAPEIQFATGLQELEPIPDPRERPKTAGAPPKAPQRNTRDNMRSGVSPTSSPVRRPISAASSNRPGRGAGYGAGYMLGRNARPRTAYAFGVQ</sequence>
<feature type="compositionally biased region" description="Polar residues" evidence="2">
    <location>
        <begin position="343"/>
        <end position="361"/>
    </location>
</feature>
<comment type="caution">
    <text evidence="3">The sequence shown here is derived from an EMBL/GenBank/DDBJ whole genome shotgun (WGS) entry which is preliminary data.</text>
</comment>
<dbReference type="OrthoDB" id="10255396at2759"/>
<gene>
    <name evidence="3" type="ORF">GMRT_10856</name>
</gene>
<evidence type="ECO:0000256" key="1">
    <source>
        <dbReference type="SAM" id="Coils"/>
    </source>
</evidence>
<keyword evidence="1" id="KW-0175">Coiled coil</keyword>
<evidence type="ECO:0000256" key="2">
    <source>
        <dbReference type="SAM" id="MobiDB-lite"/>
    </source>
</evidence>
<accession>A0A4Z1SP13</accession>
<feature type="region of interest" description="Disordered" evidence="2">
    <location>
        <begin position="504"/>
        <end position="562"/>
    </location>
</feature>
<feature type="coiled-coil region" evidence="1">
    <location>
        <begin position="236"/>
        <end position="277"/>
    </location>
</feature>
<proteinExistence type="predicted"/>
<keyword evidence="4" id="KW-1185">Reference proteome</keyword>